<organism evidence="11 12">
    <name type="scientific">Reticulomyxa filosa</name>
    <dbReference type="NCBI Taxonomy" id="46433"/>
    <lineage>
        <taxon>Eukaryota</taxon>
        <taxon>Sar</taxon>
        <taxon>Rhizaria</taxon>
        <taxon>Retaria</taxon>
        <taxon>Foraminifera</taxon>
        <taxon>Monothalamids</taxon>
        <taxon>Reticulomyxidae</taxon>
        <taxon>Reticulomyxa</taxon>
    </lineage>
</organism>
<keyword evidence="4 9" id="KW-0812">Transmembrane</keyword>
<feature type="domain" description="Phospholipid/glycerol acyltransferase" evidence="10">
    <location>
        <begin position="117"/>
        <end position="212"/>
    </location>
</feature>
<evidence type="ECO:0000256" key="3">
    <source>
        <dbReference type="ARBA" id="ARBA00022679"/>
    </source>
</evidence>
<keyword evidence="7 9" id="KW-0472">Membrane</keyword>
<evidence type="ECO:0000256" key="6">
    <source>
        <dbReference type="ARBA" id="ARBA00023098"/>
    </source>
</evidence>
<reference evidence="11 12" key="1">
    <citation type="journal article" date="2013" name="Curr. Biol.">
        <title>The Genome of the Foraminiferan Reticulomyxa filosa.</title>
        <authorList>
            <person name="Glockner G."/>
            <person name="Hulsmann N."/>
            <person name="Schleicher M."/>
            <person name="Noegel A.A."/>
            <person name="Eichinger L."/>
            <person name="Gallinger C."/>
            <person name="Pawlowski J."/>
            <person name="Sierra R."/>
            <person name="Euteneuer U."/>
            <person name="Pillet L."/>
            <person name="Moustafa A."/>
            <person name="Platzer M."/>
            <person name="Groth M."/>
            <person name="Szafranski K."/>
            <person name="Schliwa M."/>
        </authorList>
    </citation>
    <scope>NUCLEOTIDE SEQUENCE [LARGE SCALE GENOMIC DNA]</scope>
</reference>
<keyword evidence="5 9" id="KW-1133">Transmembrane helix</keyword>
<evidence type="ECO:0000256" key="7">
    <source>
        <dbReference type="ARBA" id="ARBA00023136"/>
    </source>
</evidence>
<keyword evidence="12" id="KW-1185">Reference proteome</keyword>
<dbReference type="PANTHER" id="PTHR23063">
    <property type="entry name" value="PHOSPHOLIPID ACYLTRANSFERASE"/>
    <property type="match status" value="1"/>
</dbReference>
<gene>
    <name evidence="11" type="ORF">RFI_12815</name>
</gene>
<keyword evidence="6" id="KW-0443">Lipid metabolism</keyword>
<evidence type="ECO:0000256" key="2">
    <source>
        <dbReference type="ARBA" id="ARBA00008655"/>
    </source>
</evidence>
<dbReference type="GO" id="GO:0016746">
    <property type="term" value="F:acyltransferase activity"/>
    <property type="evidence" value="ECO:0007669"/>
    <property type="project" value="UniProtKB-KW"/>
</dbReference>
<dbReference type="InterPro" id="IPR002123">
    <property type="entry name" value="Plipid/glycerol_acylTrfase"/>
</dbReference>
<evidence type="ECO:0000256" key="1">
    <source>
        <dbReference type="ARBA" id="ARBA00004370"/>
    </source>
</evidence>
<evidence type="ECO:0000313" key="12">
    <source>
        <dbReference type="Proteomes" id="UP000023152"/>
    </source>
</evidence>
<comment type="subcellular location">
    <subcellularLocation>
        <location evidence="1">Membrane</location>
    </subcellularLocation>
</comment>
<keyword evidence="8" id="KW-0012">Acyltransferase</keyword>
<comment type="caution">
    <text evidence="11">The sequence shown here is derived from an EMBL/GenBank/DDBJ whole genome shotgun (WGS) entry which is preliminary data.</text>
</comment>
<dbReference type="Proteomes" id="UP000023152">
    <property type="component" value="Unassembled WGS sequence"/>
</dbReference>
<name>X6NEF7_RETFI</name>
<dbReference type="Pfam" id="PF01553">
    <property type="entry name" value="Acyltransferase"/>
    <property type="match status" value="1"/>
</dbReference>
<protein>
    <recommendedName>
        <fullName evidence="10">Phospholipid/glycerol acyltransferase domain-containing protein</fullName>
    </recommendedName>
</protein>
<sequence>MQLSNTSKTKKHHDDDLVGADEEPFEHLPPLTPYVGPLPFRRGQVTSCTEYLKIVLMTVTLIAPLRFFLVFFGIFVSVILGWLMNMAYGCSRFGLFVGGFYHLNIKAHPGSELDKARVIVSNHVSVWDGFVLLCMCQSSPVLRSDLMELPILGRAMKQIMAIPVYRGSANQQSTLKTQLIKRIHDVKTPSILIFPQGTTCNNQLIFSCHSEEEKKKKKKV</sequence>
<dbReference type="AlphaFoldDB" id="X6NEF7"/>
<dbReference type="PANTHER" id="PTHR23063:SF52">
    <property type="entry name" value="LYSOPHOSPHATIDYLCHOLINE ACYLTRANSFERASE"/>
    <property type="match status" value="1"/>
</dbReference>
<dbReference type="GO" id="GO:0006629">
    <property type="term" value="P:lipid metabolic process"/>
    <property type="evidence" value="ECO:0007669"/>
    <property type="project" value="UniProtKB-KW"/>
</dbReference>
<evidence type="ECO:0000256" key="9">
    <source>
        <dbReference type="SAM" id="Phobius"/>
    </source>
</evidence>
<accession>X6NEF7</accession>
<dbReference type="EMBL" id="ASPP01009284">
    <property type="protein sequence ID" value="ETO24346.1"/>
    <property type="molecule type" value="Genomic_DNA"/>
</dbReference>
<dbReference type="GO" id="GO:0016020">
    <property type="term" value="C:membrane"/>
    <property type="evidence" value="ECO:0007669"/>
    <property type="project" value="UniProtKB-SubCell"/>
</dbReference>
<evidence type="ECO:0000256" key="8">
    <source>
        <dbReference type="ARBA" id="ARBA00023315"/>
    </source>
</evidence>
<proteinExistence type="inferred from homology"/>
<feature type="transmembrane region" description="Helical" evidence="9">
    <location>
        <begin position="61"/>
        <end position="83"/>
    </location>
</feature>
<evidence type="ECO:0000256" key="5">
    <source>
        <dbReference type="ARBA" id="ARBA00022989"/>
    </source>
</evidence>
<evidence type="ECO:0000256" key="4">
    <source>
        <dbReference type="ARBA" id="ARBA00022692"/>
    </source>
</evidence>
<evidence type="ECO:0000313" key="11">
    <source>
        <dbReference type="EMBL" id="ETO24346.1"/>
    </source>
</evidence>
<evidence type="ECO:0000259" key="10">
    <source>
        <dbReference type="SMART" id="SM00563"/>
    </source>
</evidence>
<keyword evidence="3" id="KW-0808">Transferase</keyword>
<dbReference type="SUPFAM" id="SSF69593">
    <property type="entry name" value="Glycerol-3-phosphate (1)-acyltransferase"/>
    <property type="match status" value="1"/>
</dbReference>
<dbReference type="OrthoDB" id="272512at2759"/>
<comment type="similarity">
    <text evidence="2">Belongs to the 1-acyl-sn-glycerol-3-phosphate acyltransferase family.</text>
</comment>
<dbReference type="SMART" id="SM00563">
    <property type="entry name" value="PlsC"/>
    <property type="match status" value="1"/>
</dbReference>